<protein>
    <submittedName>
        <fullName evidence="7">Salicylate hydroxylase</fullName>
    </submittedName>
</protein>
<dbReference type="HOGENOM" id="CLU_009665_19_2_1"/>
<dbReference type="EMBL" id="AMGV01000016">
    <property type="protein sequence ID" value="KEF52732.1"/>
    <property type="molecule type" value="Genomic_DNA"/>
</dbReference>
<evidence type="ECO:0000313" key="8">
    <source>
        <dbReference type="Proteomes" id="UP000027920"/>
    </source>
</evidence>
<evidence type="ECO:0000259" key="6">
    <source>
        <dbReference type="Pfam" id="PF01494"/>
    </source>
</evidence>
<feature type="domain" description="FAD-binding" evidence="6">
    <location>
        <begin position="13"/>
        <end position="366"/>
    </location>
</feature>
<dbReference type="GO" id="GO:0071949">
    <property type="term" value="F:FAD binding"/>
    <property type="evidence" value="ECO:0007669"/>
    <property type="project" value="InterPro"/>
</dbReference>
<dbReference type="VEuPathDB" id="FungiDB:A1O9_11149"/>
<keyword evidence="5" id="KW-0503">Monooxygenase</keyword>
<keyword evidence="3" id="KW-0274">FAD</keyword>
<dbReference type="InterPro" id="IPR002938">
    <property type="entry name" value="FAD-bd"/>
</dbReference>
<name>A0A072NZ96_9EURO</name>
<evidence type="ECO:0000256" key="1">
    <source>
        <dbReference type="ARBA" id="ARBA00007992"/>
    </source>
</evidence>
<gene>
    <name evidence="7" type="ORF">A1O9_11149</name>
</gene>
<comment type="caution">
    <text evidence="7">The sequence shown here is derived from an EMBL/GenBank/DDBJ whole genome shotgun (WGS) entry which is preliminary data.</text>
</comment>
<dbReference type="PANTHER" id="PTHR13789">
    <property type="entry name" value="MONOOXYGENASE"/>
    <property type="match status" value="1"/>
</dbReference>
<dbReference type="GeneID" id="25286049"/>
<dbReference type="Pfam" id="PF01494">
    <property type="entry name" value="FAD_binding_3"/>
    <property type="match status" value="1"/>
</dbReference>
<keyword evidence="4" id="KW-0560">Oxidoreductase</keyword>
<dbReference type="Proteomes" id="UP000027920">
    <property type="component" value="Unassembled WGS sequence"/>
</dbReference>
<evidence type="ECO:0000256" key="3">
    <source>
        <dbReference type="ARBA" id="ARBA00022827"/>
    </source>
</evidence>
<dbReference type="InterPro" id="IPR050493">
    <property type="entry name" value="FAD-dep_Monooxygenase_BioMet"/>
</dbReference>
<evidence type="ECO:0000313" key="7">
    <source>
        <dbReference type="EMBL" id="KEF52732.1"/>
    </source>
</evidence>
<evidence type="ECO:0000256" key="2">
    <source>
        <dbReference type="ARBA" id="ARBA00022630"/>
    </source>
</evidence>
<accession>A0A072NZ96</accession>
<sequence>MPGRIIQDQMPQLDIAIVGSGLGGLSAAIALRRAGHSVTIYERYDFGGEVGASLSVASNGSRLLEEWDVDIKAAKPVILRSLIMHDWSSGEVTNTYDLGDYRAKFGTDYNNFHRIDLHNVLKDTAVSSSGKGMPCKLEVWHKATSIDPGTGSIQFENGKSVTADAIICADGIRSLSREQLGVIPKFVSSTSCCYRCIIGADKLRDLGLEEYLNNNAIEFWGGYGINKIVLSACSDNNVVSCYCFYPAELNSVTEDGWNLSTTSENLVKTFPGLDPKIHKLFMNAEDIKMWRLYNHDEYPFWTRGVCTLLGDAAHPMVPDQSQGACMAIEDAGALGIVFSPKYSHLTVQQRLKLYESTRKKRATRVQSASARARTDLSERIGWSSSKDRPGKLTIEEICGYDIHAHIAQLAGEL</sequence>
<dbReference type="InterPro" id="IPR036188">
    <property type="entry name" value="FAD/NAD-bd_sf"/>
</dbReference>
<dbReference type="STRING" id="1182545.A0A072NZ96"/>
<dbReference type="RefSeq" id="XP_013255322.1">
    <property type="nucleotide sequence ID" value="XM_013399868.1"/>
</dbReference>
<dbReference type="SUPFAM" id="SSF51905">
    <property type="entry name" value="FAD/NAD(P)-binding domain"/>
    <property type="match status" value="1"/>
</dbReference>
<keyword evidence="2" id="KW-0285">Flavoprotein</keyword>
<keyword evidence="8" id="KW-1185">Reference proteome</keyword>
<dbReference type="GO" id="GO:0004497">
    <property type="term" value="F:monooxygenase activity"/>
    <property type="evidence" value="ECO:0007669"/>
    <property type="project" value="UniProtKB-KW"/>
</dbReference>
<organism evidence="7 8">
    <name type="scientific">Exophiala aquamarina CBS 119918</name>
    <dbReference type="NCBI Taxonomy" id="1182545"/>
    <lineage>
        <taxon>Eukaryota</taxon>
        <taxon>Fungi</taxon>
        <taxon>Dikarya</taxon>
        <taxon>Ascomycota</taxon>
        <taxon>Pezizomycotina</taxon>
        <taxon>Eurotiomycetes</taxon>
        <taxon>Chaetothyriomycetidae</taxon>
        <taxon>Chaetothyriales</taxon>
        <taxon>Herpotrichiellaceae</taxon>
        <taxon>Exophiala</taxon>
    </lineage>
</organism>
<reference evidence="7 8" key="1">
    <citation type="submission" date="2013-03" db="EMBL/GenBank/DDBJ databases">
        <title>The Genome Sequence of Exophiala aquamarina CBS 119918.</title>
        <authorList>
            <consortium name="The Broad Institute Genomics Platform"/>
            <person name="Cuomo C."/>
            <person name="de Hoog S."/>
            <person name="Gorbushina A."/>
            <person name="Walker B."/>
            <person name="Young S.K."/>
            <person name="Zeng Q."/>
            <person name="Gargeya S."/>
            <person name="Fitzgerald M."/>
            <person name="Haas B."/>
            <person name="Abouelleil A."/>
            <person name="Allen A.W."/>
            <person name="Alvarado L."/>
            <person name="Arachchi H.M."/>
            <person name="Berlin A.M."/>
            <person name="Chapman S.B."/>
            <person name="Gainer-Dewar J."/>
            <person name="Goldberg J."/>
            <person name="Griggs A."/>
            <person name="Gujja S."/>
            <person name="Hansen M."/>
            <person name="Howarth C."/>
            <person name="Imamovic A."/>
            <person name="Ireland A."/>
            <person name="Larimer J."/>
            <person name="McCowan C."/>
            <person name="Murphy C."/>
            <person name="Pearson M."/>
            <person name="Poon T.W."/>
            <person name="Priest M."/>
            <person name="Roberts A."/>
            <person name="Saif S."/>
            <person name="Shea T."/>
            <person name="Sisk P."/>
            <person name="Sykes S."/>
            <person name="Wortman J."/>
            <person name="Nusbaum C."/>
            <person name="Birren B."/>
        </authorList>
    </citation>
    <scope>NUCLEOTIDE SEQUENCE [LARGE SCALE GENOMIC DNA]</scope>
    <source>
        <strain evidence="7 8">CBS 119918</strain>
    </source>
</reference>
<dbReference type="PRINTS" id="PR00420">
    <property type="entry name" value="RNGMNOXGNASE"/>
</dbReference>
<dbReference type="SUPFAM" id="SSF54373">
    <property type="entry name" value="FAD-linked reductases, C-terminal domain"/>
    <property type="match status" value="1"/>
</dbReference>
<evidence type="ECO:0000256" key="5">
    <source>
        <dbReference type="ARBA" id="ARBA00023033"/>
    </source>
</evidence>
<comment type="similarity">
    <text evidence="1">Belongs to the paxM FAD-dependent monooxygenase family.</text>
</comment>
<proteinExistence type="inferred from homology"/>
<evidence type="ECO:0000256" key="4">
    <source>
        <dbReference type="ARBA" id="ARBA00023002"/>
    </source>
</evidence>
<dbReference type="OrthoDB" id="9993796at2759"/>
<dbReference type="AlphaFoldDB" id="A0A072NZ96"/>
<dbReference type="Gene3D" id="3.50.50.60">
    <property type="entry name" value="FAD/NAD(P)-binding domain"/>
    <property type="match status" value="1"/>
</dbReference>
<dbReference type="PANTHER" id="PTHR13789:SF172">
    <property type="entry name" value="HYDROXYLASE, PUTATIVE (AFU_ORTHOLOGUE AFUA_1G12410)-RELATED"/>
    <property type="match status" value="1"/>
</dbReference>